<name>A0A6N1XBR6_9BURK</name>
<evidence type="ECO:0000259" key="2">
    <source>
        <dbReference type="Pfam" id="PF01266"/>
    </source>
</evidence>
<reference evidence="3 4" key="1">
    <citation type="submission" date="2020-06" db="EMBL/GenBank/DDBJ databases">
        <title>Acidovorax antarctica sp. nov., isolated from Corinth ice sheet soil, Antarctic Fields Peninsula.</title>
        <authorList>
            <person name="Xu Q."/>
            <person name="Peng F."/>
        </authorList>
    </citation>
    <scope>NUCLEOTIDE SEQUENCE [LARGE SCALE GENOMIC DNA]</scope>
    <source>
        <strain evidence="3 4">16-35-5</strain>
        <plasmid evidence="3 4">unnamed2</plasmid>
    </source>
</reference>
<dbReference type="Gene3D" id="3.50.50.60">
    <property type="entry name" value="FAD/NAD(P)-binding domain"/>
    <property type="match status" value="1"/>
</dbReference>
<dbReference type="RefSeq" id="WP_175506601.1">
    <property type="nucleotide sequence ID" value="NZ_CP054842.1"/>
</dbReference>
<keyword evidence="1" id="KW-0560">Oxidoreductase</keyword>
<dbReference type="GO" id="GO:0016491">
    <property type="term" value="F:oxidoreductase activity"/>
    <property type="evidence" value="ECO:0007669"/>
    <property type="project" value="UniProtKB-KW"/>
</dbReference>
<feature type="domain" description="FAD dependent oxidoreductase" evidence="2">
    <location>
        <begin position="6"/>
        <end position="338"/>
    </location>
</feature>
<organism evidence="3 4">
    <name type="scientific">Comamonas antarctica</name>
    <dbReference type="NCBI Taxonomy" id="2743470"/>
    <lineage>
        <taxon>Bacteria</taxon>
        <taxon>Pseudomonadati</taxon>
        <taxon>Pseudomonadota</taxon>
        <taxon>Betaproteobacteria</taxon>
        <taxon>Burkholderiales</taxon>
        <taxon>Comamonadaceae</taxon>
        <taxon>Comamonas</taxon>
    </lineage>
</organism>
<dbReference type="GO" id="GO:0005737">
    <property type="term" value="C:cytoplasm"/>
    <property type="evidence" value="ECO:0007669"/>
    <property type="project" value="TreeGrafter"/>
</dbReference>
<dbReference type="InterPro" id="IPR006076">
    <property type="entry name" value="FAD-dep_OxRdtase"/>
</dbReference>
<evidence type="ECO:0000313" key="4">
    <source>
        <dbReference type="Proteomes" id="UP000509579"/>
    </source>
</evidence>
<gene>
    <name evidence="3" type="ORF">HUK68_22745</name>
</gene>
<keyword evidence="3" id="KW-0614">Plasmid</keyword>
<dbReference type="EMBL" id="CP054842">
    <property type="protein sequence ID" value="QKV55823.1"/>
    <property type="molecule type" value="Genomic_DNA"/>
</dbReference>
<dbReference type="SUPFAM" id="SSF54373">
    <property type="entry name" value="FAD-linked reductases, C-terminal domain"/>
    <property type="match status" value="1"/>
</dbReference>
<dbReference type="AlphaFoldDB" id="A0A6N1XBR6"/>
<sequence length="378" mass="40228">MSSNEIIVVGGGLVGAAIAYGAARCGRSVTLLDQADVAHRASRGNFGLVWLQSKGAGFARYARWSRDAVDHFGPLARELYERTGIDVDLQQNGGFWLGFSEKEMAERQALLADINAADGRTPFEMLDHNELKARLPAIGPSVVGGSWCALDGHVNPLKLLHALHAGLKLHGGRICNGVDVREVRSLGFDKGFVATGADGEKWAADKVVLAAGLNNDTLAPQLGMHAPVIANRGQVLITERLQKFLPYPTNKARQTAEGTVQLGFSVENVGRDDGTTVSAVEWIAKRAVATFPILGSAKLVRAWGALRVMTPDGSPIYQESEKTPGAFVATSHSGVSLAGSHAFEIGSWVAGVTAAPDGIEQFAGERFLDPNRKFSNAH</sequence>
<geneLocation type="plasmid" evidence="3 4">
    <name>unnamed2</name>
</geneLocation>
<dbReference type="Gene3D" id="3.30.9.10">
    <property type="entry name" value="D-Amino Acid Oxidase, subunit A, domain 2"/>
    <property type="match status" value="1"/>
</dbReference>
<keyword evidence="4" id="KW-1185">Reference proteome</keyword>
<evidence type="ECO:0000256" key="1">
    <source>
        <dbReference type="ARBA" id="ARBA00023002"/>
    </source>
</evidence>
<dbReference type="Pfam" id="PF01266">
    <property type="entry name" value="DAO"/>
    <property type="match status" value="1"/>
</dbReference>
<dbReference type="Proteomes" id="UP000509579">
    <property type="component" value="Plasmid unnamed2"/>
</dbReference>
<accession>A0A6N1XBR6</accession>
<dbReference type="KEGG" id="aant:HUK68_22745"/>
<evidence type="ECO:0000313" key="3">
    <source>
        <dbReference type="EMBL" id="QKV55823.1"/>
    </source>
</evidence>
<dbReference type="SUPFAM" id="SSF51905">
    <property type="entry name" value="FAD/NAD(P)-binding domain"/>
    <property type="match status" value="1"/>
</dbReference>
<dbReference type="InterPro" id="IPR036188">
    <property type="entry name" value="FAD/NAD-bd_sf"/>
</dbReference>
<proteinExistence type="predicted"/>
<dbReference type="PANTHER" id="PTHR13847:SF287">
    <property type="entry name" value="FAD-DEPENDENT OXIDOREDUCTASE DOMAIN-CONTAINING PROTEIN 1"/>
    <property type="match status" value="1"/>
</dbReference>
<protein>
    <submittedName>
        <fullName evidence="3">FAD-binding oxidoreductase</fullName>
    </submittedName>
</protein>
<dbReference type="PANTHER" id="PTHR13847">
    <property type="entry name" value="SARCOSINE DEHYDROGENASE-RELATED"/>
    <property type="match status" value="1"/>
</dbReference>